<protein>
    <submittedName>
        <fullName evidence="1">Uncharacterized protein</fullName>
    </submittedName>
</protein>
<evidence type="ECO:0000313" key="1">
    <source>
        <dbReference type="EMBL" id="CAB4175789.1"/>
    </source>
</evidence>
<sequence length="89" mass="9984">MNHKAIYALYTNVVTIDDGTGAFDAQNNQVEIDMDAVNAWVDPEAYKDKRQPEYPPMTDYLDGIAKGDQAQINKYIADCQAVKAKYPKP</sequence>
<dbReference type="EMBL" id="LR796927">
    <property type="protein sequence ID" value="CAB4175789.1"/>
    <property type="molecule type" value="Genomic_DNA"/>
</dbReference>
<name>A0A6J5PV79_9CAUD</name>
<gene>
    <name evidence="1" type="ORF">UFOVP996_18</name>
</gene>
<reference evidence="1" key="1">
    <citation type="submission" date="2020-05" db="EMBL/GenBank/DDBJ databases">
        <authorList>
            <person name="Chiriac C."/>
            <person name="Salcher M."/>
            <person name="Ghai R."/>
            <person name="Kavagutti S V."/>
        </authorList>
    </citation>
    <scope>NUCLEOTIDE SEQUENCE</scope>
</reference>
<organism evidence="1">
    <name type="scientific">uncultured Caudovirales phage</name>
    <dbReference type="NCBI Taxonomy" id="2100421"/>
    <lineage>
        <taxon>Viruses</taxon>
        <taxon>Duplodnaviria</taxon>
        <taxon>Heunggongvirae</taxon>
        <taxon>Uroviricota</taxon>
        <taxon>Caudoviricetes</taxon>
        <taxon>Peduoviridae</taxon>
        <taxon>Maltschvirus</taxon>
        <taxon>Maltschvirus maltsch</taxon>
    </lineage>
</organism>
<accession>A0A6J5PV79</accession>
<proteinExistence type="predicted"/>